<dbReference type="PANTHER" id="PTHR43398">
    <property type="entry name" value="DOLICHOL-PHOSPHATE MANNOSYLTRANSFERASE SUBUNIT 1"/>
    <property type="match status" value="1"/>
</dbReference>
<dbReference type="GO" id="GO:0016020">
    <property type="term" value="C:membrane"/>
    <property type="evidence" value="ECO:0007669"/>
    <property type="project" value="GOC"/>
</dbReference>
<keyword evidence="2" id="KW-0328">Glycosyltransferase</keyword>
<evidence type="ECO:0000259" key="5">
    <source>
        <dbReference type="Pfam" id="PF00535"/>
    </source>
</evidence>
<feature type="region of interest" description="Disordered" evidence="4">
    <location>
        <begin position="1"/>
        <end position="37"/>
    </location>
</feature>
<dbReference type="FunFam" id="3.90.550.10:FF:000122">
    <property type="entry name" value="Dolichol-phosphate mannosyltransferase subunit 1"/>
    <property type="match status" value="1"/>
</dbReference>
<feature type="domain" description="Glycosyltransferase 2-like" evidence="5">
    <location>
        <begin position="60"/>
        <end position="224"/>
    </location>
</feature>
<dbReference type="InterPro" id="IPR039528">
    <property type="entry name" value="DPM1-like"/>
</dbReference>
<reference evidence="6" key="1">
    <citation type="submission" date="2021-01" db="EMBL/GenBank/DDBJ databases">
        <title>KCTC 19127 draft genome.</title>
        <authorList>
            <person name="An D."/>
        </authorList>
    </citation>
    <scope>NUCLEOTIDE SEQUENCE</scope>
    <source>
        <strain evidence="6">KCTC 19127</strain>
    </source>
</reference>
<keyword evidence="3" id="KW-0808">Transferase</keyword>
<dbReference type="InterPro" id="IPR029044">
    <property type="entry name" value="Nucleotide-diphossugar_trans"/>
</dbReference>
<dbReference type="PANTHER" id="PTHR43398:SF1">
    <property type="entry name" value="DOLICHOL-PHOSPHATE MANNOSYLTRANSFERASE SUBUNIT 1"/>
    <property type="match status" value="1"/>
</dbReference>
<evidence type="ECO:0000313" key="6">
    <source>
        <dbReference type="EMBL" id="MBM9475363.1"/>
    </source>
</evidence>
<dbReference type="AlphaFoldDB" id="A0A939BZ51"/>
<dbReference type="CDD" id="cd06442">
    <property type="entry name" value="DPM1_like"/>
    <property type="match status" value="1"/>
</dbReference>
<evidence type="ECO:0000256" key="3">
    <source>
        <dbReference type="ARBA" id="ARBA00022679"/>
    </source>
</evidence>
<dbReference type="Proteomes" id="UP000663801">
    <property type="component" value="Unassembled WGS sequence"/>
</dbReference>
<dbReference type="InterPro" id="IPR001173">
    <property type="entry name" value="Glyco_trans_2-like"/>
</dbReference>
<dbReference type="GO" id="GO:0009247">
    <property type="term" value="P:glycolipid biosynthetic process"/>
    <property type="evidence" value="ECO:0007669"/>
    <property type="project" value="TreeGrafter"/>
</dbReference>
<evidence type="ECO:0000256" key="4">
    <source>
        <dbReference type="SAM" id="MobiDB-lite"/>
    </source>
</evidence>
<evidence type="ECO:0000256" key="2">
    <source>
        <dbReference type="ARBA" id="ARBA00022676"/>
    </source>
</evidence>
<name>A0A939BZ51_9ACTN</name>
<sequence>MGADRGRDAGPGVAGDRQHATRPTRSPDTGRSGDGGRALTAEVFGEARPVNGPHVDHPLVIIPTYQERENLPRILDRLLLAVPQAHVLVVDDGSPDGTGELADERAAADERVNVLHRNEKAGLGAAYIAGFGWGLSRGYPVLVEMDADGSHAPEQLPRLLEALQDADVVLGARYVPGGSVVNWPKHREFLSRGGNIYSRLVLGVGLHDITGGYRAFRAEVLQKLSLDAVESHGYCFQVDLAWRAIQEGFRVVEVPITFTEREIGDSKMSGNIVREALLKVTLWGAAHRWRQLRGLVTGRRAG</sequence>
<evidence type="ECO:0000313" key="7">
    <source>
        <dbReference type="Proteomes" id="UP000663801"/>
    </source>
</evidence>
<dbReference type="SUPFAM" id="SSF53448">
    <property type="entry name" value="Nucleotide-diphospho-sugar transferases"/>
    <property type="match status" value="1"/>
</dbReference>
<dbReference type="Pfam" id="PF00535">
    <property type="entry name" value="Glycos_transf_2"/>
    <property type="match status" value="1"/>
</dbReference>
<evidence type="ECO:0000256" key="1">
    <source>
        <dbReference type="ARBA" id="ARBA00006739"/>
    </source>
</evidence>
<comment type="caution">
    <text evidence="6">The sequence shown here is derived from an EMBL/GenBank/DDBJ whole genome shotgun (WGS) entry which is preliminary data.</text>
</comment>
<accession>A0A939BZ51</accession>
<dbReference type="EMBL" id="JAERWL010000003">
    <property type="protein sequence ID" value="MBM9475363.1"/>
    <property type="molecule type" value="Genomic_DNA"/>
</dbReference>
<proteinExistence type="inferred from homology"/>
<dbReference type="Gene3D" id="3.90.550.10">
    <property type="entry name" value="Spore Coat Polysaccharide Biosynthesis Protein SpsA, Chain A"/>
    <property type="match status" value="1"/>
</dbReference>
<comment type="similarity">
    <text evidence="1">Belongs to the glycosyltransferase 2 family.</text>
</comment>
<dbReference type="GO" id="GO:0004582">
    <property type="term" value="F:dolichyl-phosphate beta-D-mannosyltransferase activity"/>
    <property type="evidence" value="ECO:0007669"/>
    <property type="project" value="InterPro"/>
</dbReference>
<organism evidence="6 7">
    <name type="scientific">Nakamurella flavida</name>
    <dbReference type="NCBI Taxonomy" id="363630"/>
    <lineage>
        <taxon>Bacteria</taxon>
        <taxon>Bacillati</taxon>
        <taxon>Actinomycetota</taxon>
        <taxon>Actinomycetes</taxon>
        <taxon>Nakamurellales</taxon>
        <taxon>Nakamurellaceae</taxon>
        <taxon>Nakamurella</taxon>
    </lineage>
</organism>
<protein>
    <submittedName>
        <fullName evidence="6">Polyprenol monophosphomannose synthase</fullName>
    </submittedName>
</protein>
<gene>
    <name evidence="6" type="ORF">JL107_02785</name>
</gene>
<keyword evidence="7" id="KW-1185">Reference proteome</keyword>